<protein>
    <submittedName>
        <fullName evidence="1">Uncharacterized protein</fullName>
    </submittedName>
</protein>
<sequence length="133" mass="14782">MIERIRYTGVELKKASFVKFEVDSEGGTIGLEATPDLIVITSSELDGTTFFSIPVEAKIWGEDKGTGDKVFLCEALLDVDFACTKDDANEEILNELVVSKEWYFRNYIALSVKTSLESILSNTAYDGIEIPLE</sequence>
<evidence type="ECO:0000313" key="2">
    <source>
        <dbReference type="Proteomes" id="UP000628710"/>
    </source>
</evidence>
<name>A0A934JP52_9GAMM</name>
<dbReference type="EMBL" id="JAEMNX010000003">
    <property type="protein sequence ID" value="MBJ7537168.1"/>
    <property type="molecule type" value="Genomic_DNA"/>
</dbReference>
<dbReference type="AlphaFoldDB" id="A0A934JP52"/>
<keyword evidence="2" id="KW-1185">Reference proteome</keyword>
<organism evidence="1 2">
    <name type="scientific">Marinomonas transparens</name>
    <dbReference type="NCBI Taxonomy" id="2795388"/>
    <lineage>
        <taxon>Bacteria</taxon>
        <taxon>Pseudomonadati</taxon>
        <taxon>Pseudomonadota</taxon>
        <taxon>Gammaproteobacteria</taxon>
        <taxon>Oceanospirillales</taxon>
        <taxon>Oceanospirillaceae</taxon>
        <taxon>Marinomonas</taxon>
    </lineage>
</organism>
<reference evidence="1" key="1">
    <citation type="submission" date="2020-12" db="EMBL/GenBank/DDBJ databases">
        <title>Marinomonas arctica sp. nov., a psychrotolerant bacterium isolated from the Arctic.</title>
        <authorList>
            <person name="Zhang Y."/>
        </authorList>
    </citation>
    <scope>NUCLEOTIDE SEQUENCE</scope>
    <source>
        <strain evidence="1">C1424</strain>
    </source>
</reference>
<accession>A0A934JP52</accession>
<dbReference type="Proteomes" id="UP000628710">
    <property type="component" value="Unassembled WGS sequence"/>
</dbReference>
<dbReference type="RefSeq" id="WP_199467304.1">
    <property type="nucleotide sequence ID" value="NZ_JAEMNX010000003.1"/>
</dbReference>
<comment type="caution">
    <text evidence="1">The sequence shown here is derived from an EMBL/GenBank/DDBJ whole genome shotgun (WGS) entry which is preliminary data.</text>
</comment>
<evidence type="ECO:0000313" key="1">
    <source>
        <dbReference type="EMBL" id="MBJ7537168.1"/>
    </source>
</evidence>
<proteinExistence type="predicted"/>
<gene>
    <name evidence="1" type="ORF">I8J31_05685</name>
</gene>